<dbReference type="Gene3D" id="1.20.870.10">
    <property type="entry name" value="Son of sevenless (SoS) protein Chain: S domain 1"/>
    <property type="match status" value="1"/>
</dbReference>
<dbReference type="CDD" id="cd06224">
    <property type="entry name" value="REM"/>
    <property type="match status" value="1"/>
</dbReference>
<dbReference type="Pfam" id="PF00788">
    <property type="entry name" value="RA"/>
    <property type="match status" value="1"/>
</dbReference>
<dbReference type="KEGG" id="gsh:117350183"/>
<dbReference type="SMART" id="SM00147">
    <property type="entry name" value="RasGEF"/>
    <property type="match status" value="1"/>
</dbReference>
<dbReference type="Proteomes" id="UP000515159">
    <property type="component" value="Chromosome 16"/>
</dbReference>
<feature type="region of interest" description="Disordered" evidence="4">
    <location>
        <begin position="729"/>
        <end position="751"/>
    </location>
</feature>
<protein>
    <submittedName>
        <fullName evidence="9">Ral guanine nucleotide dissociation stimulator-like 3 isoform X1</fullName>
    </submittedName>
</protein>
<evidence type="ECO:0000256" key="2">
    <source>
        <dbReference type="PROSITE-ProRule" id="PRU00168"/>
    </source>
</evidence>
<feature type="compositionally biased region" description="Pro residues" evidence="4">
    <location>
        <begin position="730"/>
        <end position="739"/>
    </location>
</feature>
<proteinExistence type="predicted"/>
<dbReference type="SUPFAM" id="SSF54236">
    <property type="entry name" value="Ubiquitin-like"/>
    <property type="match status" value="1"/>
</dbReference>
<evidence type="ECO:0000259" key="5">
    <source>
        <dbReference type="PROSITE" id="PS50009"/>
    </source>
</evidence>
<feature type="domain" description="Ras-GEF" evidence="5">
    <location>
        <begin position="259"/>
        <end position="526"/>
    </location>
</feature>
<organism evidence="8 9">
    <name type="scientific">Geotrypetes seraphini</name>
    <name type="common">Gaboon caecilian</name>
    <name type="synonym">Caecilia seraphini</name>
    <dbReference type="NCBI Taxonomy" id="260995"/>
    <lineage>
        <taxon>Eukaryota</taxon>
        <taxon>Metazoa</taxon>
        <taxon>Chordata</taxon>
        <taxon>Craniata</taxon>
        <taxon>Vertebrata</taxon>
        <taxon>Euteleostomi</taxon>
        <taxon>Amphibia</taxon>
        <taxon>Gymnophiona</taxon>
        <taxon>Geotrypetes</taxon>
    </lineage>
</organism>
<accession>A0A6P8PZC7</accession>
<keyword evidence="3" id="KW-0175">Coiled coil</keyword>
<dbReference type="InterPro" id="IPR036964">
    <property type="entry name" value="RASGEF_cat_dom_sf"/>
</dbReference>
<dbReference type="GeneID" id="117350183"/>
<dbReference type="GO" id="GO:0007265">
    <property type="term" value="P:Ras protein signal transduction"/>
    <property type="evidence" value="ECO:0007669"/>
    <property type="project" value="TreeGrafter"/>
</dbReference>
<evidence type="ECO:0000259" key="6">
    <source>
        <dbReference type="PROSITE" id="PS50200"/>
    </source>
</evidence>
<dbReference type="PROSITE" id="PS50009">
    <property type="entry name" value="RASGEF_CAT"/>
    <property type="match status" value="1"/>
</dbReference>
<dbReference type="GO" id="GO:0005886">
    <property type="term" value="C:plasma membrane"/>
    <property type="evidence" value="ECO:0007669"/>
    <property type="project" value="TreeGrafter"/>
</dbReference>
<dbReference type="Gene3D" id="1.10.840.10">
    <property type="entry name" value="Ras guanine-nucleotide exchange factors catalytic domain"/>
    <property type="match status" value="1"/>
</dbReference>
<feature type="coiled-coil region" evidence="3">
    <location>
        <begin position="204"/>
        <end position="231"/>
    </location>
</feature>
<dbReference type="Pfam" id="PF00618">
    <property type="entry name" value="RasGEF_N"/>
    <property type="match status" value="1"/>
</dbReference>
<dbReference type="FunCoup" id="A0A6P8PZC7">
    <property type="interactions" value="233"/>
</dbReference>
<reference evidence="9" key="1">
    <citation type="submission" date="2025-08" db="UniProtKB">
        <authorList>
            <consortium name="RefSeq"/>
        </authorList>
    </citation>
    <scope>IDENTIFICATION</scope>
</reference>
<dbReference type="PROSITE" id="PS50212">
    <property type="entry name" value="RASGEF_NTER"/>
    <property type="match status" value="1"/>
</dbReference>
<feature type="domain" description="N-terminal Ras-GEF" evidence="7">
    <location>
        <begin position="70"/>
        <end position="219"/>
    </location>
</feature>
<dbReference type="InterPro" id="IPR000651">
    <property type="entry name" value="Ras-like_Gua-exchang_fac_N"/>
</dbReference>
<dbReference type="InterPro" id="IPR019804">
    <property type="entry name" value="Ras_G-nucl-exch_fac_CS"/>
</dbReference>
<dbReference type="SMART" id="SM00314">
    <property type="entry name" value="RA"/>
    <property type="match status" value="1"/>
</dbReference>
<keyword evidence="1 2" id="KW-0344">Guanine-nucleotide releasing factor</keyword>
<dbReference type="InterPro" id="IPR029071">
    <property type="entry name" value="Ubiquitin-like_domsf"/>
</dbReference>
<dbReference type="PANTHER" id="PTHR23113">
    <property type="entry name" value="GUANINE NUCLEOTIDE EXCHANGE FACTOR"/>
    <property type="match status" value="1"/>
</dbReference>
<dbReference type="PROSITE" id="PS50200">
    <property type="entry name" value="RA"/>
    <property type="match status" value="1"/>
</dbReference>
<sequence>MRPSDPGMGKELSMSPFQEWGEEVEDDAVYNITLWRSKTDTPGREGSLATDTAEFPSSPGCDFVHYRTCKLRTLKAGTLPRLVQNLSAVYGSHDEGYIHSFLATYRTFTDTSSVLQLLLESSWPIGEGAPSSETQNLGCSDQNSAGAQCCDASEGYPEKMQSAVLYVLHTWLEFRPEDFREPPHYHSLRKAQTYLRKASRGAERDEGDNQAERLLQQFQEEEEEEEAEQDIGFPQQLTFLTPEEETDGLLETPDLLSFTAEDVAEQLTLMDAKLFQKVESFHCLGCIWSQRDKDKNLAPTVRATVAQFNSVAGCVTASVLADVQLKGQQRAKVLEKWISIAQKCRLLRNFSSLRAILSALQSNPIYRLKRTWAAVNRDTISIFHKLSSIFSDENNHMCSREILVQEEDCQATSAETSCREDCKHLQRLSPSDQPVKSFPATVPYLGTFLTDLVMLDTALPDLLENGWINFDKRRKEFETLSMIQKLQLSCQHYRLSAKPLVLATFHQHRQLTEDQSYRMSRSIEPPANSCPNSPRIRRRLTKRFSSLLMGSEALWPRINGERGNVSPSGSWSSCDAEDSPGYTLPSPDGGPAPKGVQDLPLACSAAILPLDDSFLVAVAQAKEPPSPGVSLPIYNRQMADLCIIRVSVENDTCNLYRSILLTSQDKAPAVILRALQKHNLEQSRAEDFQLVQLLAESKELVIPDSANVYYAMCTAGNFDFLLRRKEGPKPKSPCSPLLPPTLDGPSPQRLF</sequence>
<feature type="region of interest" description="Disordered" evidence="4">
    <location>
        <begin position="516"/>
        <end position="535"/>
    </location>
</feature>
<name>A0A6P8PZC7_GEOSA</name>
<dbReference type="CTD" id="57139"/>
<dbReference type="CDD" id="cd00155">
    <property type="entry name" value="RasGEF"/>
    <property type="match status" value="1"/>
</dbReference>
<dbReference type="InterPro" id="IPR023578">
    <property type="entry name" value="Ras_GEF_dom_sf"/>
</dbReference>
<dbReference type="OrthoDB" id="26687at2759"/>
<dbReference type="InterPro" id="IPR008937">
    <property type="entry name" value="Ras-like_GEF"/>
</dbReference>
<evidence type="ECO:0000256" key="1">
    <source>
        <dbReference type="ARBA" id="ARBA00022658"/>
    </source>
</evidence>
<dbReference type="InterPro" id="IPR000159">
    <property type="entry name" value="RA_dom"/>
</dbReference>
<dbReference type="GO" id="GO:0005085">
    <property type="term" value="F:guanyl-nucleotide exchange factor activity"/>
    <property type="evidence" value="ECO:0007669"/>
    <property type="project" value="UniProtKB-KW"/>
</dbReference>
<feature type="domain" description="Ras-associating" evidence="6">
    <location>
        <begin position="640"/>
        <end position="727"/>
    </location>
</feature>
<dbReference type="PANTHER" id="PTHR23113:SF220">
    <property type="entry name" value="RAL GUANINE NUCLEOTIDE DISSOCIATION STIMULATOR-LIKE 3"/>
    <property type="match status" value="1"/>
</dbReference>
<evidence type="ECO:0000259" key="7">
    <source>
        <dbReference type="PROSITE" id="PS50212"/>
    </source>
</evidence>
<evidence type="ECO:0000313" key="9">
    <source>
        <dbReference type="RefSeq" id="XP_033780153.1"/>
    </source>
</evidence>
<dbReference type="InParanoid" id="A0A6P8PZC7"/>
<dbReference type="InterPro" id="IPR001895">
    <property type="entry name" value="RASGEF_cat_dom"/>
</dbReference>
<dbReference type="Pfam" id="PF00617">
    <property type="entry name" value="RasGEF"/>
    <property type="match status" value="1"/>
</dbReference>
<dbReference type="SUPFAM" id="SSF48366">
    <property type="entry name" value="Ras GEF"/>
    <property type="match status" value="1"/>
</dbReference>
<feature type="region of interest" description="Disordered" evidence="4">
    <location>
        <begin position="563"/>
        <end position="595"/>
    </location>
</feature>
<dbReference type="SMART" id="SM00229">
    <property type="entry name" value="RasGEFN"/>
    <property type="match status" value="1"/>
</dbReference>
<dbReference type="AlphaFoldDB" id="A0A6P8PZC7"/>
<dbReference type="Gene3D" id="3.10.20.90">
    <property type="entry name" value="Phosphatidylinositol 3-kinase Catalytic Subunit, Chain A, domain 1"/>
    <property type="match status" value="1"/>
</dbReference>
<evidence type="ECO:0000256" key="3">
    <source>
        <dbReference type="SAM" id="Coils"/>
    </source>
</evidence>
<dbReference type="RefSeq" id="XP_033780153.1">
    <property type="nucleotide sequence ID" value="XM_033924262.1"/>
</dbReference>
<dbReference type="PROSITE" id="PS00720">
    <property type="entry name" value="RASGEF"/>
    <property type="match status" value="1"/>
</dbReference>
<gene>
    <name evidence="9" type="primary">RGL3</name>
</gene>
<evidence type="ECO:0000256" key="4">
    <source>
        <dbReference type="SAM" id="MobiDB-lite"/>
    </source>
</evidence>
<keyword evidence="8" id="KW-1185">Reference proteome</keyword>
<evidence type="ECO:0000313" key="8">
    <source>
        <dbReference type="Proteomes" id="UP000515159"/>
    </source>
</evidence>